<dbReference type="STRING" id="679190.HMPREF0650_0940"/>
<protein>
    <recommendedName>
        <fullName evidence="1">HTH cro/C1-type domain-containing protein</fullName>
    </recommendedName>
</protein>
<dbReference type="CDD" id="cd00093">
    <property type="entry name" value="HTH_XRE"/>
    <property type="match status" value="1"/>
</dbReference>
<evidence type="ECO:0000313" key="3">
    <source>
        <dbReference type="Proteomes" id="UP000005283"/>
    </source>
</evidence>
<dbReference type="Proteomes" id="UP000005283">
    <property type="component" value="Unassembled WGS sequence"/>
</dbReference>
<dbReference type="Pfam" id="PF10387">
    <property type="entry name" value="DUF2442"/>
    <property type="match status" value="1"/>
</dbReference>
<dbReference type="SUPFAM" id="SSF47413">
    <property type="entry name" value="lambda repressor-like DNA-binding domains"/>
    <property type="match status" value="1"/>
</dbReference>
<organism evidence="2 3">
    <name type="scientific">Hoylesella buccalis ATCC 35310</name>
    <dbReference type="NCBI Taxonomy" id="679190"/>
    <lineage>
        <taxon>Bacteria</taxon>
        <taxon>Pseudomonadati</taxon>
        <taxon>Bacteroidota</taxon>
        <taxon>Bacteroidia</taxon>
        <taxon>Bacteroidales</taxon>
        <taxon>Prevotellaceae</taxon>
        <taxon>Hoylesella</taxon>
    </lineage>
</organism>
<name>D1W968_9BACT</name>
<evidence type="ECO:0000313" key="2">
    <source>
        <dbReference type="EMBL" id="EFA90936.1"/>
    </source>
</evidence>
<dbReference type="AlphaFoldDB" id="D1W968"/>
<keyword evidence="3" id="KW-1185">Reference proteome</keyword>
<sequence>METIKNIWFEKGRIYMLSSEDKVYSRPLEAFPLLKDATERQRMDYTIELHGEALRWTELDEDIHISSFYTKDEPKYDNEIAMLFKRFPQLNVSEVARNLGINKSLLSKYIYGIKNPSAERVCQIKNALRALGRELAAV</sequence>
<dbReference type="RefSeq" id="WP_004351134.1">
    <property type="nucleotide sequence ID" value="NZ_ADEG01000111.1"/>
</dbReference>
<dbReference type="Gene3D" id="3.30.2020.40">
    <property type="entry name" value="Uncharacterised protein PF10387, DUF2442"/>
    <property type="match status" value="1"/>
</dbReference>
<dbReference type="InterPro" id="IPR001387">
    <property type="entry name" value="Cro/C1-type_HTH"/>
</dbReference>
<feature type="domain" description="HTH cro/C1-type" evidence="1">
    <location>
        <begin position="90"/>
        <end position="135"/>
    </location>
</feature>
<proteinExistence type="predicted"/>
<evidence type="ECO:0000259" key="1">
    <source>
        <dbReference type="PROSITE" id="PS50943"/>
    </source>
</evidence>
<gene>
    <name evidence="2" type="ORF">HMPREF0650_0940</name>
</gene>
<comment type="caution">
    <text evidence="2">The sequence shown here is derived from an EMBL/GenBank/DDBJ whole genome shotgun (WGS) entry which is preliminary data.</text>
</comment>
<reference evidence="2 3" key="1">
    <citation type="submission" date="2009-12" db="EMBL/GenBank/DDBJ databases">
        <title>Genome Sequence of Prevotella buccalis ATCC 35310.</title>
        <authorList>
            <person name="Durkin A.S."/>
            <person name="Madupu R."/>
            <person name="Torralba M."/>
            <person name="Methe B."/>
            <person name="Sutton G."/>
            <person name="Strausberg R.L."/>
            <person name="Nelson K.E."/>
        </authorList>
    </citation>
    <scope>NUCLEOTIDE SEQUENCE [LARGE SCALE GENOMIC DNA]</scope>
    <source>
        <strain evidence="2 3">ATCC 35310</strain>
    </source>
</reference>
<dbReference type="GO" id="GO:0003677">
    <property type="term" value="F:DNA binding"/>
    <property type="evidence" value="ECO:0007669"/>
    <property type="project" value="InterPro"/>
</dbReference>
<accession>D1W968</accession>
<dbReference type="EMBL" id="ADEG01000111">
    <property type="protein sequence ID" value="EFA90936.1"/>
    <property type="molecule type" value="Genomic_DNA"/>
</dbReference>
<dbReference type="PROSITE" id="PS50943">
    <property type="entry name" value="HTH_CROC1"/>
    <property type="match status" value="1"/>
</dbReference>
<dbReference type="InterPro" id="IPR010982">
    <property type="entry name" value="Lambda_DNA-bd_dom_sf"/>
</dbReference>
<dbReference type="eggNOG" id="ENOG50313GT">
    <property type="taxonomic scope" value="Bacteria"/>
</dbReference>
<dbReference type="InterPro" id="IPR018841">
    <property type="entry name" value="DUF2442"/>
</dbReference>